<feature type="domain" description="CusB-like beta-barrel" evidence="4">
    <location>
        <begin position="217"/>
        <end position="292"/>
    </location>
</feature>
<dbReference type="InterPro" id="IPR058647">
    <property type="entry name" value="BSH_CzcB-like"/>
</dbReference>
<dbReference type="GO" id="GO:0030313">
    <property type="term" value="C:cell envelope"/>
    <property type="evidence" value="ECO:0007669"/>
    <property type="project" value="TreeGrafter"/>
</dbReference>
<dbReference type="OrthoDB" id="9806939at2"/>
<evidence type="ECO:0000313" key="8">
    <source>
        <dbReference type="Proteomes" id="UP000028007"/>
    </source>
</evidence>
<comment type="caution">
    <text evidence="7">The sequence shown here is derived from an EMBL/GenBank/DDBJ whole genome shotgun (WGS) entry which is preliminary data.</text>
</comment>
<evidence type="ECO:0000313" key="7">
    <source>
        <dbReference type="EMBL" id="KEQ30642.1"/>
    </source>
</evidence>
<proteinExistence type="inferred from homology"/>
<dbReference type="Pfam" id="PF25954">
    <property type="entry name" value="Beta-barrel_RND_2"/>
    <property type="match status" value="1"/>
</dbReference>
<feature type="domain" description="CzcB-like barrel-sandwich hybrid" evidence="6">
    <location>
        <begin position="75"/>
        <end position="214"/>
    </location>
</feature>
<organism evidence="7 8">
    <name type="scientific">Pedobacter antarcticus 4BY</name>
    <dbReference type="NCBI Taxonomy" id="1358423"/>
    <lineage>
        <taxon>Bacteria</taxon>
        <taxon>Pseudomonadati</taxon>
        <taxon>Bacteroidota</taxon>
        <taxon>Sphingobacteriia</taxon>
        <taxon>Sphingobacteriales</taxon>
        <taxon>Sphingobacteriaceae</taxon>
        <taxon>Pedobacter</taxon>
    </lineage>
</organism>
<dbReference type="Gene3D" id="1.10.287.470">
    <property type="entry name" value="Helix hairpin bin"/>
    <property type="match status" value="1"/>
</dbReference>
<evidence type="ECO:0000256" key="2">
    <source>
        <dbReference type="ARBA" id="ARBA00022448"/>
    </source>
</evidence>
<keyword evidence="2" id="KW-0813">Transport</keyword>
<dbReference type="InterPro" id="IPR058792">
    <property type="entry name" value="Beta-barrel_RND_2"/>
</dbReference>
<dbReference type="Gene3D" id="2.40.30.170">
    <property type="match status" value="1"/>
</dbReference>
<dbReference type="NCBIfam" id="TIGR01730">
    <property type="entry name" value="RND_mfp"/>
    <property type="match status" value="1"/>
</dbReference>
<dbReference type="SUPFAM" id="SSF111369">
    <property type="entry name" value="HlyD-like secretion proteins"/>
    <property type="match status" value="1"/>
</dbReference>
<dbReference type="PANTHER" id="PTHR30097">
    <property type="entry name" value="CATION EFFLUX SYSTEM PROTEIN CUSB"/>
    <property type="match status" value="1"/>
</dbReference>
<dbReference type="InterPro" id="IPR051909">
    <property type="entry name" value="MFP_Cation_Efflux"/>
</dbReference>
<dbReference type="Gene3D" id="2.40.50.100">
    <property type="match status" value="1"/>
</dbReference>
<dbReference type="GO" id="GO:0015679">
    <property type="term" value="P:plasma membrane copper ion transport"/>
    <property type="evidence" value="ECO:0007669"/>
    <property type="project" value="TreeGrafter"/>
</dbReference>
<reference evidence="7 8" key="1">
    <citation type="journal article" date="1992" name="Int. J. Syst. Bacteriol.">
        <title>Sphingobacterium antarcticus sp. nov. a Psychrotrophic Bacterium from the Soils of Schirmacher Oasis, Antarctica.</title>
        <authorList>
            <person name="Shivaji S."/>
            <person name="Ray M.K."/>
            <person name="Rao N.S."/>
            <person name="Saiserr L."/>
            <person name="Jagannadham M.V."/>
            <person name="Kumar G.S."/>
            <person name="Reddy G."/>
            <person name="Bhargava P.M."/>
        </authorList>
    </citation>
    <scope>NUCLEOTIDE SEQUENCE [LARGE SCALE GENOMIC DNA]</scope>
    <source>
        <strain evidence="7 8">4BY</strain>
    </source>
</reference>
<dbReference type="RefSeq" id="WP_037439399.1">
    <property type="nucleotide sequence ID" value="NZ_JNFF01000033.1"/>
</dbReference>
<dbReference type="GO" id="GO:0022857">
    <property type="term" value="F:transmembrane transporter activity"/>
    <property type="evidence" value="ECO:0007669"/>
    <property type="project" value="InterPro"/>
</dbReference>
<evidence type="ECO:0000256" key="1">
    <source>
        <dbReference type="ARBA" id="ARBA00009477"/>
    </source>
</evidence>
<keyword evidence="3" id="KW-0732">Signal</keyword>
<keyword evidence="8" id="KW-1185">Reference proteome</keyword>
<gene>
    <name evidence="7" type="ORF">N180_05330</name>
</gene>
<dbReference type="GO" id="GO:0016020">
    <property type="term" value="C:membrane"/>
    <property type="evidence" value="ECO:0007669"/>
    <property type="project" value="InterPro"/>
</dbReference>
<evidence type="ECO:0000256" key="3">
    <source>
        <dbReference type="SAM" id="SignalP"/>
    </source>
</evidence>
<dbReference type="Proteomes" id="UP000028007">
    <property type="component" value="Unassembled WGS sequence"/>
</dbReference>
<dbReference type="PANTHER" id="PTHR30097:SF4">
    <property type="entry name" value="SLR6042 PROTEIN"/>
    <property type="match status" value="1"/>
</dbReference>
<dbReference type="Pfam" id="PF25967">
    <property type="entry name" value="RND-MFP_C"/>
    <property type="match status" value="1"/>
</dbReference>
<evidence type="ECO:0000259" key="6">
    <source>
        <dbReference type="Pfam" id="PF25973"/>
    </source>
</evidence>
<dbReference type="eggNOG" id="COG0845">
    <property type="taxonomic scope" value="Bacteria"/>
</dbReference>
<evidence type="ECO:0000259" key="4">
    <source>
        <dbReference type="Pfam" id="PF25954"/>
    </source>
</evidence>
<name>A0A081PIW9_9SPHI</name>
<dbReference type="InterPro" id="IPR006143">
    <property type="entry name" value="RND_pump_MFP"/>
</dbReference>
<dbReference type="InterPro" id="IPR058627">
    <property type="entry name" value="MdtA-like_C"/>
</dbReference>
<feature type="signal peptide" evidence="3">
    <location>
        <begin position="1"/>
        <end position="23"/>
    </location>
</feature>
<protein>
    <submittedName>
        <fullName evidence="7">Cation transporter</fullName>
    </submittedName>
</protein>
<comment type="similarity">
    <text evidence="1">Belongs to the membrane fusion protein (MFP) (TC 8.A.1) family.</text>
</comment>
<feature type="chain" id="PRO_5001761873" evidence="3">
    <location>
        <begin position="24"/>
        <end position="366"/>
    </location>
</feature>
<dbReference type="FunFam" id="2.40.30.170:FF:000010">
    <property type="entry name" value="Efflux RND transporter periplasmic adaptor subunit"/>
    <property type="match status" value="1"/>
</dbReference>
<dbReference type="EMBL" id="JNFF01000033">
    <property type="protein sequence ID" value="KEQ30642.1"/>
    <property type="molecule type" value="Genomic_DNA"/>
</dbReference>
<sequence length="366" mass="40107">MYHKLKLPVAGFTLAVAVFCLQACTQKEKTDAVKDPQFQVSEKLLQELKVDTVLAGNAVSRLSLTGMVAPDENKMARIFPLVSGISQDVNVQLGDLVKKGQTLAVIRSTEVAGYTKDMVSAEADLRSAKRALQSAKDLYQSGLASEKDLEQAQSDQEKAAAEYKRAGAVMAINRTGSRGYEITSPISGYIIEKNLTDHMQIREDNAEHLFTVADLSTVYILINIYESDISKVKNGSEVKITTLSYPDKVFKGKIDKVYSLIDPENKVMRARVKIDNPGDLLKPQMFAKVSVADLSGDTMPSVPAASIIFDHDGSFVLVKDGVSKVHIQPVKIAKRVEDTAYVSEGLRAGDVVISSRQLFLYESLKK</sequence>
<dbReference type="Pfam" id="PF25973">
    <property type="entry name" value="BSH_CzcB"/>
    <property type="match status" value="1"/>
</dbReference>
<evidence type="ECO:0000259" key="5">
    <source>
        <dbReference type="Pfam" id="PF25967"/>
    </source>
</evidence>
<dbReference type="GO" id="GO:0060003">
    <property type="term" value="P:copper ion export"/>
    <property type="evidence" value="ECO:0007669"/>
    <property type="project" value="TreeGrafter"/>
</dbReference>
<feature type="domain" description="Multidrug resistance protein MdtA-like C-terminal permuted SH3" evidence="5">
    <location>
        <begin position="302"/>
        <end position="355"/>
    </location>
</feature>
<accession>A0A081PIW9</accession>
<dbReference type="Gene3D" id="2.40.420.20">
    <property type="match status" value="1"/>
</dbReference>
<dbReference type="AlphaFoldDB" id="A0A081PIW9"/>